<dbReference type="GeneID" id="66343819"/>
<proteinExistence type="predicted"/>
<dbReference type="Gene3D" id="2.10.270.10">
    <property type="entry name" value="Cholin Binding"/>
    <property type="match status" value="1"/>
</dbReference>
<keyword evidence="1" id="KW-0677">Repeat</keyword>
<evidence type="ECO:0000256" key="1">
    <source>
        <dbReference type="ARBA" id="ARBA00022737"/>
    </source>
</evidence>
<accession>A0AB74VHF9</accession>
<evidence type="ECO:0000313" key="3">
    <source>
        <dbReference type="Proteomes" id="UP000679373"/>
    </source>
</evidence>
<dbReference type="Proteomes" id="UP000679373">
    <property type="component" value="Chromosome"/>
</dbReference>
<dbReference type="Pfam" id="PF19085">
    <property type="entry name" value="Choline_bind_2"/>
    <property type="match status" value="1"/>
</dbReference>
<organism evidence="2 3">
    <name type="scientific">Clostridium beijerinckii</name>
    <name type="common">Clostridium MP</name>
    <dbReference type="NCBI Taxonomy" id="1520"/>
    <lineage>
        <taxon>Bacteria</taxon>
        <taxon>Bacillati</taxon>
        <taxon>Bacillota</taxon>
        <taxon>Clostridia</taxon>
        <taxon>Eubacteriales</taxon>
        <taxon>Clostridiaceae</taxon>
        <taxon>Clostridium</taxon>
    </lineage>
</organism>
<evidence type="ECO:0008006" key="4">
    <source>
        <dbReference type="Google" id="ProtNLM"/>
    </source>
</evidence>
<dbReference type="InterPro" id="IPR018337">
    <property type="entry name" value="Cell_wall/Cho-bd_repeat"/>
</dbReference>
<gene>
    <name evidence="2" type="ORF">KEC93_04810</name>
</gene>
<dbReference type="EMBL" id="CP073653">
    <property type="protein sequence ID" value="QUN36145.1"/>
    <property type="molecule type" value="Genomic_DNA"/>
</dbReference>
<keyword evidence="3" id="KW-1185">Reference proteome</keyword>
<dbReference type="RefSeq" id="WP_077868292.1">
    <property type="nucleotide sequence ID" value="NZ_BKAK01000008.1"/>
</dbReference>
<reference evidence="2" key="1">
    <citation type="submission" date="2021-04" db="EMBL/GenBank/DDBJ databases">
        <title>Complete genome sequence of the type strain Clostridium beijerinckii NRRL B-598.</title>
        <authorList>
            <person name="Sedlar K."/>
            <person name="Branska B."/>
            <person name="Bezdicek M."/>
            <person name="Nykrynova M."/>
            <person name="Lengerova M."/>
            <person name="Skutkova H."/>
            <person name="Patakova P."/>
        </authorList>
    </citation>
    <scope>NUCLEOTIDE SEQUENCE</scope>
    <source>
        <strain evidence="2">DSM 791</strain>
    </source>
</reference>
<dbReference type="SUPFAM" id="SSF69360">
    <property type="entry name" value="Cell wall binding repeat"/>
    <property type="match status" value="1"/>
</dbReference>
<evidence type="ECO:0000313" key="2">
    <source>
        <dbReference type="EMBL" id="QUN36145.1"/>
    </source>
</evidence>
<dbReference type="AlphaFoldDB" id="A0AB74VHF9"/>
<name>A0AB74VHF9_CLOBE</name>
<protein>
    <recommendedName>
        <fullName evidence="4">Cell wall-binding protein</fullName>
    </recommendedName>
</protein>
<sequence length="239" mass="27480">MLKNISKALIAMFIVTILPVGVFGVERVSHRNPDNRLDIWFTDTSGNILNGWVYNDSTDSSKGWYYYENGRHHNLYKWVQSGANWYFVSGGKMVTNQFIDGYYLGSDGAWTDNIPTDTKINPANVRATKSVVDKLLDDGWVMPNSYWYGSITFLYLKDRKDSAHYDTTCWIKNGVATIEDITMAQNYNEWNNSTNTKVTITLEEYLEYKKEGKIGSFDYYGGVTGADHMSKRVHEYIKK</sequence>